<evidence type="ECO:0000313" key="3">
    <source>
        <dbReference type="Proteomes" id="UP000037237"/>
    </source>
</evidence>
<name>A0A0M0BQM5_9ARCH</name>
<evidence type="ECO:0000313" key="2">
    <source>
        <dbReference type="EMBL" id="KON30675.1"/>
    </source>
</evidence>
<dbReference type="EMBL" id="LFWU01000118">
    <property type="protein sequence ID" value="KON30675.1"/>
    <property type="molecule type" value="Genomic_DNA"/>
</dbReference>
<keyword evidence="1" id="KW-0472">Membrane</keyword>
<evidence type="ECO:0000256" key="1">
    <source>
        <dbReference type="SAM" id="Phobius"/>
    </source>
</evidence>
<feature type="transmembrane region" description="Helical" evidence="1">
    <location>
        <begin position="30"/>
        <end position="51"/>
    </location>
</feature>
<keyword evidence="1" id="KW-0812">Transmembrane</keyword>
<accession>A0A0M0BQM5</accession>
<dbReference type="Proteomes" id="UP000037237">
    <property type="component" value="Unassembled WGS sequence"/>
</dbReference>
<organism evidence="2 3">
    <name type="scientific">miscellaneous Crenarchaeota group-1 archaeon SG8-32-1</name>
    <dbReference type="NCBI Taxonomy" id="1685124"/>
    <lineage>
        <taxon>Archaea</taxon>
        <taxon>Candidatus Bathyarchaeota</taxon>
        <taxon>MCG-1</taxon>
    </lineage>
</organism>
<proteinExistence type="predicted"/>
<reference evidence="2 3" key="1">
    <citation type="submission" date="2015-06" db="EMBL/GenBank/DDBJ databases">
        <title>New insights into the roles of widespread benthic archaea in carbon and nitrogen cycling.</title>
        <authorList>
            <person name="Lazar C.S."/>
            <person name="Baker B.J."/>
            <person name="Seitz K.W."/>
            <person name="Hyde A.S."/>
            <person name="Dick G.J."/>
            <person name="Hinrichs K.-U."/>
            <person name="Teske A.P."/>
        </authorList>
    </citation>
    <scope>NUCLEOTIDE SEQUENCE [LARGE SCALE GENOMIC DNA]</scope>
    <source>
        <strain evidence="2">SG8-32-1</strain>
    </source>
</reference>
<sequence length="68" mass="7509">MVATIPAGVFASLVALTLEGAEKEYRKVGYVLILNFVATPVIAFAALKFLFTRKGFFHRTPKTGKIDY</sequence>
<comment type="caution">
    <text evidence="2">The sequence shown here is derived from an EMBL/GenBank/DDBJ whole genome shotgun (WGS) entry which is preliminary data.</text>
</comment>
<gene>
    <name evidence="2" type="ORF">AC477_04770</name>
</gene>
<protein>
    <submittedName>
        <fullName evidence="2">Uncharacterized protein</fullName>
    </submittedName>
</protein>
<dbReference type="AlphaFoldDB" id="A0A0M0BQM5"/>
<keyword evidence="1" id="KW-1133">Transmembrane helix</keyword>